<evidence type="ECO:0000256" key="1">
    <source>
        <dbReference type="SAM" id="MobiDB-lite"/>
    </source>
</evidence>
<dbReference type="AlphaFoldDB" id="A0A5K7ZUY3"/>
<reference evidence="2 3" key="1">
    <citation type="submission" date="2019-11" db="EMBL/GenBank/DDBJ databases">
        <title>Comparative genomics of hydrocarbon-degrading Desulfosarcina strains.</title>
        <authorList>
            <person name="Watanabe M."/>
            <person name="Kojima H."/>
            <person name="Fukui M."/>
        </authorList>
    </citation>
    <scope>NUCLEOTIDE SEQUENCE [LARGE SCALE GENOMIC DNA]</scope>
    <source>
        <strain evidence="2 3">28bB2T</strain>
    </source>
</reference>
<gene>
    <name evidence="2" type="ORF">DSCO28_46190</name>
</gene>
<evidence type="ECO:0000313" key="2">
    <source>
        <dbReference type="EMBL" id="BBO84053.1"/>
    </source>
</evidence>
<organism evidence="2 3">
    <name type="scientific">Desulfosarcina ovata subsp. sediminis</name>
    <dbReference type="NCBI Taxonomy" id="885957"/>
    <lineage>
        <taxon>Bacteria</taxon>
        <taxon>Pseudomonadati</taxon>
        <taxon>Thermodesulfobacteriota</taxon>
        <taxon>Desulfobacteria</taxon>
        <taxon>Desulfobacterales</taxon>
        <taxon>Desulfosarcinaceae</taxon>
        <taxon>Desulfosarcina</taxon>
    </lineage>
</organism>
<feature type="compositionally biased region" description="Gly residues" evidence="1">
    <location>
        <begin position="24"/>
        <end position="37"/>
    </location>
</feature>
<dbReference type="Proteomes" id="UP000425960">
    <property type="component" value="Chromosome"/>
</dbReference>
<evidence type="ECO:0000313" key="3">
    <source>
        <dbReference type="Proteomes" id="UP000425960"/>
    </source>
</evidence>
<feature type="region of interest" description="Disordered" evidence="1">
    <location>
        <begin position="1"/>
        <end position="78"/>
    </location>
</feature>
<protein>
    <submittedName>
        <fullName evidence="2">Uncharacterized protein</fullName>
    </submittedName>
</protein>
<name>A0A5K7ZUY3_9BACT</name>
<sequence length="312" mass="30897">MSDHKEGGCQEAVSPGTEETGRQGAPGGFPGMPGEGAGAMNAYDIPRYNTQGYVQGRPGTPNDPTSAGGIQGAPAGDAGRFMGDGYAGPAYFSHGQPEPGTMGAGTMNMAYGPAMPGYGPTGQPGVQPPPQGMGYGGMDAAYGPAMSGYAPTGQPGVQPPPQGMGYGGMDAAYGPAMPGYAPTGQPGVQPPPQGMGYGGMDAAYGPAIPGYGPTEQPGIQPPPGQSGAGGGIEQYGRIAEVVKDMANGEPPDVNKLAAVYSGFDAQFWKGALIGAVLSVLLTSETVRTAVAGTMGGIMGAFKKSDPPAADAT</sequence>
<dbReference type="KEGG" id="dov:DSCO28_46190"/>
<proteinExistence type="predicted"/>
<accession>A0A5K7ZUY3</accession>
<dbReference type="RefSeq" id="WP_155324097.1">
    <property type="nucleotide sequence ID" value="NZ_AP021876.1"/>
</dbReference>
<dbReference type="EMBL" id="AP021876">
    <property type="protein sequence ID" value="BBO84053.1"/>
    <property type="molecule type" value="Genomic_DNA"/>
</dbReference>